<feature type="domain" description="Ubiquitin-like" evidence="1">
    <location>
        <begin position="167"/>
        <end position="232"/>
    </location>
</feature>
<evidence type="ECO:0000313" key="3">
    <source>
        <dbReference type="Proteomes" id="UP000298416"/>
    </source>
</evidence>
<name>A0A8X8XV77_SALSN</name>
<dbReference type="InterPro" id="IPR039540">
    <property type="entry name" value="UBL3-like_ubiquitin_dom"/>
</dbReference>
<dbReference type="Gene3D" id="3.10.20.90">
    <property type="entry name" value="Phosphatidylinositol 3-kinase Catalytic Subunit, Chain A, domain 1"/>
    <property type="match status" value="1"/>
</dbReference>
<dbReference type="AlphaFoldDB" id="A0A8X8XV77"/>
<evidence type="ECO:0000259" key="1">
    <source>
        <dbReference type="PROSITE" id="PS50053"/>
    </source>
</evidence>
<protein>
    <recommendedName>
        <fullName evidence="1">Ubiquitin-like domain-containing protein</fullName>
    </recommendedName>
</protein>
<dbReference type="PANTHER" id="PTHR13169:SF12">
    <property type="entry name" value="MEMBRANE-ANCHORED UBIQUITIN-FOLD PROTEIN"/>
    <property type="match status" value="1"/>
</dbReference>
<reference evidence="2" key="2">
    <citation type="submission" date="2020-08" db="EMBL/GenBank/DDBJ databases">
        <title>Plant Genome Project.</title>
        <authorList>
            <person name="Zhang R.-G."/>
        </authorList>
    </citation>
    <scope>NUCLEOTIDE SEQUENCE</scope>
    <source>
        <strain evidence="2">Huo1</strain>
        <tissue evidence="2">Leaf</tissue>
    </source>
</reference>
<evidence type="ECO:0000313" key="2">
    <source>
        <dbReference type="EMBL" id="KAG6418745.1"/>
    </source>
</evidence>
<proteinExistence type="predicted"/>
<sequence>MACIDSVYTGSADGKIKVWRASASGDRRKRSLRTTLSKHDSSVNALALTPDGAGLASGGGRVILVWEKRDDGGGDEEMDFFVACCLKGHKGAGLSLISGAATDEHTILTKYSAEDFTIGLFDAGASLSFRDKSSCWIDHMRCLLGSLGVSDVQLLWEGIMAEGVEQLELKFRIFDGTDIGHGSYSSSITVATLKQRLLSEWPQDKSVVPKSVNDMKIIHAGKVLENGKTVAESRAHVGDHPGGVITMHVVVQPAVVKKKTGLKSSNCLVISMQIRIYLGNKNRARVPALFPALSFRGLPVKSIKMAIASRQNVKSLSPAKAMDTISDFLACFPIYSKTRSVRRPDIERHSNSLQFSTMAPASSGFECQVVRSLSVKYSLKVLFRSVEFGPWN</sequence>
<dbReference type="PROSITE" id="PS50053">
    <property type="entry name" value="UBIQUITIN_2"/>
    <property type="match status" value="1"/>
</dbReference>
<dbReference type="InterPro" id="IPR000626">
    <property type="entry name" value="Ubiquitin-like_dom"/>
</dbReference>
<gene>
    <name evidence="2" type="ORF">SASPL_120950</name>
</gene>
<dbReference type="EMBL" id="PNBA02000007">
    <property type="protein sequence ID" value="KAG6418745.1"/>
    <property type="molecule type" value="Genomic_DNA"/>
</dbReference>
<keyword evidence="3" id="KW-1185">Reference proteome</keyword>
<dbReference type="CDD" id="cd01814">
    <property type="entry name" value="Ubl_MUBs_plant"/>
    <property type="match status" value="1"/>
</dbReference>
<comment type="caution">
    <text evidence="2">The sequence shown here is derived from an EMBL/GenBank/DDBJ whole genome shotgun (WGS) entry which is preliminary data.</text>
</comment>
<dbReference type="Proteomes" id="UP000298416">
    <property type="component" value="Unassembled WGS sequence"/>
</dbReference>
<dbReference type="Pfam" id="PF13881">
    <property type="entry name" value="Rad60-SLD_2"/>
    <property type="match status" value="1"/>
</dbReference>
<dbReference type="InterPro" id="IPR029071">
    <property type="entry name" value="Ubiquitin-like_domsf"/>
</dbReference>
<dbReference type="InterPro" id="IPR040015">
    <property type="entry name" value="UBL3-like"/>
</dbReference>
<dbReference type="InterPro" id="IPR015943">
    <property type="entry name" value="WD40/YVTN_repeat-like_dom_sf"/>
</dbReference>
<dbReference type="PANTHER" id="PTHR13169">
    <property type="entry name" value="UBIQUITIN-LIKE PROTEIN 3 HCG-1 PROTEIN"/>
    <property type="match status" value="1"/>
</dbReference>
<dbReference type="SUPFAM" id="SSF54236">
    <property type="entry name" value="Ubiquitin-like"/>
    <property type="match status" value="1"/>
</dbReference>
<accession>A0A8X8XV77</accession>
<organism evidence="2">
    <name type="scientific">Salvia splendens</name>
    <name type="common">Scarlet sage</name>
    <dbReference type="NCBI Taxonomy" id="180675"/>
    <lineage>
        <taxon>Eukaryota</taxon>
        <taxon>Viridiplantae</taxon>
        <taxon>Streptophyta</taxon>
        <taxon>Embryophyta</taxon>
        <taxon>Tracheophyta</taxon>
        <taxon>Spermatophyta</taxon>
        <taxon>Magnoliopsida</taxon>
        <taxon>eudicotyledons</taxon>
        <taxon>Gunneridae</taxon>
        <taxon>Pentapetalae</taxon>
        <taxon>asterids</taxon>
        <taxon>lamiids</taxon>
        <taxon>Lamiales</taxon>
        <taxon>Lamiaceae</taxon>
        <taxon>Nepetoideae</taxon>
        <taxon>Mentheae</taxon>
        <taxon>Salviinae</taxon>
        <taxon>Salvia</taxon>
        <taxon>Salvia subgen. Calosphace</taxon>
        <taxon>core Calosphace</taxon>
    </lineage>
</organism>
<dbReference type="InterPro" id="IPR001680">
    <property type="entry name" value="WD40_rpt"/>
</dbReference>
<dbReference type="Gene3D" id="2.130.10.10">
    <property type="entry name" value="YVTN repeat-like/Quinoprotein amine dehydrogenase"/>
    <property type="match status" value="1"/>
</dbReference>
<dbReference type="SUPFAM" id="SSF50978">
    <property type="entry name" value="WD40 repeat-like"/>
    <property type="match status" value="1"/>
</dbReference>
<dbReference type="InterPro" id="IPR036322">
    <property type="entry name" value="WD40_repeat_dom_sf"/>
</dbReference>
<dbReference type="Pfam" id="PF00400">
    <property type="entry name" value="WD40"/>
    <property type="match status" value="1"/>
</dbReference>
<dbReference type="SMART" id="SM00320">
    <property type="entry name" value="WD40"/>
    <property type="match status" value="1"/>
</dbReference>
<reference evidence="2" key="1">
    <citation type="submission" date="2018-01" db="EMBL/GenBank/DDBJ databases">
        <authorList>
            <person name="Mao J.F."/>
        </authorList>
    </citation>
    <scope>NUCLEOTIDE SEQUENCE</scope>
    <source>
        <strain evidence="2">Huo1</strain>
        <tissue evidence="2">Leaf</tissue>
    </source>
</reference>